<evidence type="ECO:0000313" key="2">
    <source>
        <dbReference type="Proteomes" id="UP000054321"/>
    </source>
</evidence>
<sequence>MSHIASTIWPATPVPEHARMLINNFLDILDHNTEDAGEKLVKYIFTADAEFHSSGGVARGHKEIRASRTAAWKIVKYRRHDVVKVYSATDDASDLMWIGDAVLILKNDKEVKGAFLARIVLEDVNSKDVRIKYFQVWGDSGPMMKVLQEHPITE</sequence>
<proteinExistence type="predicted"/>
<gene>
    <name evidence="1" type="ORF">OIDMADRAFT_53039</name>
</gene>
<evidence type="ECO:0008006" key="3">
    <source>
        <dbReference type="Google" id="ProtNLM"/>
    </source>
</evidence>
<protein>
    <recommendedName>
        <fullName evidence="3">SnoaL-like domain-containing protein</fullName>
    </recommendedName>
</protein>
<name>A0A0C3DMK7_OIDMZ</name>
<reference evidence="2" key="2">
    <citation type="submission" date="2015-01" db="EMBL/GenBank/DDBJ databases">
        <title>Evolutionary Origins and Diversification of the Mycorrhizal Mutualists.</title>
        <authorList>
            <consortium name="DOE Joint Genome Institute"/>
            <consortium name="Mycorrhizal Genomics Consortium"/>
            <person name="Kohler A."/>
            <person name="Kuo A."/>
            <person name="Nagy L.G."/>
            <person name="Floudas D."/>
            <person name="Copeland A."/>
            <person name="Barry K.W."/>
            <person name="Cichocki N."/>
            <person name="Veneault-Fourrey C."/>
            <person name="LaButti K."/>
            <person name="Lindquist E.A."/>
            <person name="Lipzen A."/>
            <person name="Lundell T."/>
            <person name="Morin E."/>
            <person name="Murat C."/>
            <person name="Riley R."/>
            <person name="Ohm R."/>
            <person name="Sun H."/>
            <person name="Tunlid A."/>
            <person name="Henrissat B."/>
            <person name="Grigoriev I.V."/>
            <person name="Hibbett D.S."/>
            <person name="Martin F."/>
        </authorList>
    </citation>
    <scope>NUCLEOTIDE SEQUENCE [LARGE SCALE GENOMIC DNA]</scope>
    <source>
        <strain evidence="2">Zn</strain>
    </source>
</reference>
<dbReference type="SUPFAM" id="SSF54427">
    <property type="entry name" value="NTF2-like"/>
    <property type="match status" value="1"/>
</dbReference>
<evidence type="ECO:0000313" key="1">
    <source>
        <dbReference type="EMBL" id="KIN03243.1"/>
    </source>
</evidence>
<dbReference type="OrthoDB" id="3468019at2759"/>
<dbReference type="InterPro" id="IPR032710">
    <property type="entry name" value="NTF2-like_dom_sf"/>
</dbReference>
<dbReference type="InParanoid" id="A0A0C3DMK7"/>
<reference evidence="1 2" key="1">
    <citation type="submission" date="2014-04" db="EMBL/GenBank/DDBJ databases">
        <authorList>
            <consortium name="DOE Joint Genome Institute"/>
            <person name="Kuo A."/>
            <person name="Martino E."/>
            <person name="Perotto S."/>
            <person name="Kohler A."/>
            <person name="Nagy L.G."/>
            <person name="Floudas D."/>
            <person name="Copeland A."/>
            <person name="Barry K.W."/>
            <person name="Cichocki N."/>
            <person name="Veneault-Fourrey C."/>
            <person name="LaButti K."/>
            <person name="Lindquist E.A."/>
            <person name="Lipzen A."/>
            <person name="Lundell T."/>
            <person name="Morin E."/>
            <person name="Murat C."/>
            <person name="Sun H."/>
            <person name="Tunlid A."/>
            <person name="Henrissat B."/>
            <person name="Grigoriev I.V."/>
            <person name="Hibbett D.S."/>
            <person name="Martin F."/>
            <person name="Nordberg H.P."/>
            <person name="Cantor M.N."/>
            <person name="Hua S.X."/>
        </authorList>
    </citation>
    <scope>NUCLEOTIDE SEQUENCE [LARGE SCALE GENOMIC DNA]</scope>
    <source>
        <strain evidence="1 2">Zn</strain>
    </source>
</reference>
<dbReference type="EMBL" id="KN832874">
    <property type="protein sequence ID" value="KIN03243.1"/>
    <property type="molecule type" value="Genomic_DNA"/>
</dbReference>
<accession>A0A0C3DMK7</accession>
<organism evidence="1 2">
    <name type="scientific">Oidiodendron maius (strain Zn)</name>
    <dbReference type="NCBI Taxonomy" id="913774"/>
    <lineage>
        <taxon>Eukaryota</taxon>
        <taxon>Fungi</taxon>
        <taxon>Dikarya</taxon>
        <taxon>Ascomycota</taxon>
        <taxon>Pezizomycotina</taxon>
        <taxon>Leotiomycetes</taxon>
        <taxon>Leotiomycetes incertae sedis</taxon>
        <taxon>Myxotrichaceae</taxon>
        <taxon>Oidiodendron</taxon>
    </lineage>
</organism>
<dbReference type="HOGENOM" id="CLU_107714_1_0_1"/>
<dbReference type="AlphaFoldDB" id="A0A0C3DMK7"/>
<keyword evidence="2" id="KW-1185">Reference proteome</keyword>
<dbReference type="Proteomes" id="UP000054321">
    <property type="component" value="Unassembled WGS sequence"/>
</dbReference>